<dbReference type="Proteomes" id="UP001597033">
    <property type="component" value="Unassembled WGS sequence"/>
</dbReference>
<reference evidence="5" key="1">
    <citation type="journal article" date="2019" name="Int. J. Syst. Evol. Microbiol.">
        <title>The Global Catalogue of Microorganisms (GCM) 10K type strain sequencing project: providing services to taxonomists for standard genome sequencing and annotation.</title>
        <authorList>
            <consortium name="The Broad Institute Genomics Platform"/>
            <consortium name="The Broad Institute Genome Sequencing Center for Infectious Disease"/>
            <person name="Wu L."/>
            <person name="Ma J."/>
        </authorList>
    </citation>
    <scope>NUCLEOTIDE SEQUENCE [LARGE SCALE GENOMIC DNA]</scope>
    <source>
        <strain evidence="5">CCUG 55854</strain>
    </source>
</reference>
<accession>A0ABW3LXC6</accession>
<feature type="compositionally biased region" description="Low complexity" evidence="2">
    <location>
        <begin position="221"/>
        <end position="232"/>
    </location>
</feature>
<evidence type="ECO:0000256" key="1">
    <source>
        <dbReference type="SAM" id="Coils"/>
    </source>
</evidence>
<keyword evidence="3" id="KW-0472">Membrane</keyword>
<keyword evidence="5" id="KW-1185">Reference proteome</keyword>
<dbReference type="RefSeq" id="WP_162377144.1">
    <property type="nucleotide sequence ID" value="NZ_JBHTKN010000008.1"/>
</dbReference>
<dbReference type="EMBL" id="JBHTKN010000008">
    <property type="protein sequence ID" value="MFD1043126.1"/>
    <property type="molecule type" value="Genomic_DNA"/>
</dbReference>
<sequence length="323" mass="32376">MSNELNQDDVFNLGGASDPVDNGASMFDTPAAAMPPKSSGGRAIAGLPLGTWLVIGFGLCFVGFIGWRLLAGGDRADPGMLEAVADSAMTLEPEAQSASIEQAEQSIESAAVAAPPQLPAMDPAAHAADLAAPAVAPATATPAVPQETPAPAVAVVPPAETSAVPTLPTQSEPAVAAQVSVPATAAAVQQSVPAVATQQEVDSLKGQLTALQAEVARLKANQRAAPRAQNARSETASRSAPTTTGRSTAGRSKPAPAAAAKQSLPPVTGVSLRAVVGDVAWVQTTAGESVQVRPGDVIPGIGTVKTISAETSEVRLEDGRSLN</sequence>
<keyword evidence="1" id="KW-0175">Coiled coil</keyword>
<keyword evidence="3" id="KW-0812">Transmembrane</keyword>
<comment type="caution">
    <text evidence="4">The sequence shown here is derived from an EMBL/GenBank/DDBJ whole genome shotgun (WGS) entry which is preliminary data.</text>
</comment>
<evidence type="ECO:0000313" key="4">
    <source>
        <dbReference type="EMBL" id="MFD1043126.1"/>
    </source>
</evidence>
<organism evidence="4 5">
    <name type="scientific">Pseudoxanthomonas kaohsiungensis</name>
    <dbReference type="NCBI Taxonomy" id="283923"/>
    <lineage>
        <taxon>Bacteria</taxon>
        <taxon>Pseudomonadati</taxon>
        <taxon>Pseudomonadota</taxon>
        <taxon>Gammaproteobacteria</taxon>
        <taxon>Lysobacterales</taxon>
        <taxon>Lysobacteraceae</taxon>
        <taxon>Pseudoxanthomonas</taxon>
    </lineage>
</organism>
<feature type="compositionally biased region" description="Polar residues" evidence="2">
    <location>
        <begin position="233"/>
        <end position="250"/>
    </location>
</feature>
<evidence type="ECO:0000256" key="2">
    <source>
        <dbReference type="SAM" id="MobiDB-lite"/>
    </source>
</evidence>
<gene>
    <name evidence="4" type="ORF">ACFQ2N_12305</name>
</gene>
<evidence type="ECO:0000256" key="3">
    <source>
        <dbReference type="SAM" id="Phobius"/>
    </source>
</evidence>
<feature type="region of interest" description="Disordered" evidence="2">
    <location>
        <begin position="221"/>
        <end position="264"/>
    </location>
</feature>
<name>A0ABW3LXC6_9GAMM</name>
<keyword evidence="3" id="KW-1133">Transmembrane helix</keyword>
<evidence type="ECO:0000313" key="5">
    <source>
        <dbReference type="Proteomes" id="UP001597033"/>
    </source>
</evidence>
<feature type="transmembrane region" description="Helical" evidence="3">
    <location>
        <begin position="49"/>
        <end position="70"/>
    </location>
</feature>
<evidence type="ECO:0008006" key="6">
    <source>
        <dbReference type="Google" id="ProtNLM"/>
    </source>
</evidence>
<protein>
    <recommendedName>
        <fullName evidence="6">Type IV pilus biogenesis protein PilP</fullName>
    </recommendedName>
</protein>
<proteinExistence type="predicted"/>
<feature type="coiled-coil region" evidence="1">
    <location>
        <begin position="194"/>
        <end position="221"/>
    </location>
</feature>